<evidence type="ECO:0000256" key="1">
    <source>
        <dbReference type="SAM" id="Phobius"/>
    </source>
</evidence>
<organism evidence="2">
    <name type="scientific">bioreactor metagenome</name>
    <dbReference type="NCBI Taxonomy" id="1076179"/>
    <lineage>
        <taxon>unclassified sequences</taxon>
        <taxon>metagenomes</taxon>
        <taxon>ecological metagenomes</taxon>
    </lineage>
</organism>
<gene>
    <name evidence="2" type="ORF">SDC9_70773</name>
</gene>
<sequence length="165" mass="18544">MNMTHYMELLATNQPWNLIMYMVIPVALAEALVATEFFTVFLRGTKDTAWRTWNKWIGIVLGFYFLGIFLNLTTTVVPTIEWRGTADILAVGSYLAGVIPLFSIALLELGVIGKGKSENEKMKLHFVLLTVFLVVAHVAMVFGMVDPTIMGWSADNTMTHMQHNM</sequence>
<feature type="transmembrane region" description="Helical" evidence="1">
    <location>
        <begin position="124"/>
        <end position="145"/>
    </location>
</feature>
<feature type="transmembrane region" description="Helical" evidence="1">
    <location>
        <begin position="56"/>
        <end position="76"/>
    </location>
</feature>
<feature type="transmembrane region" description="Helical" evidence="1">
    <location>
        <begin position="20"/>
        <end position="44"/>
    </location>
</feature>
<accession>A0A644Y6T1</accession>
<proteinExistence type="predicted"/>
<keyword evidence="1" id="KW-1133">Transmembrane helix</keyword>
<dbReference type="AlphaFoldDB" id="A0A644Y6T1"/>
<name>A0A644Y6T1_9ZZZZ</name>
<dbReference type="Pfam" id="PF20617">
    <property type="entry name" value="DUF6803"/>
    <property type="match status" value="1"/>
</dbReference>
<dbReference type="EMBL" id="VSSQ01004229">
    <property type="protein sequence ID" value="MPM24292.1"/>
    <property type="molecule type" value="Genomic_DNA"/>
</dbReference>
<protein>
    <recommendedName>
        <fullName evidence="3">Permease</fullName>
    </recommendedName>
</protein>
<keyword evidence="1" id="KW-0472">Membrane</keyword>
<keyword evidence="1" id="KW-0812">Transmembrane</keyword>
<feature type="transmembrane region" description="Helical" evidence="1">
    <location>
        <begin position="88"/>
        <end position="112"/>
    </location>
</feature>
<evidence type="ECO:0000313" key="2">
    <source>
        <dbReference type="EMBL" id="MPM24292.1"/>
    </source>
</evidence>
<reference evidence="2" key="1">
    <citation type="submission" date="2019-08" db="EMBL/GenBank/DDBJ databases">
        <authorList>
            <person name="Kucharzyk K."/>
            <person name="Murdoch R.W."/>
            <person name="Higgins S."/>
            <person name="Loffler F."/>
        </authorList>
    </citation>
    <scope>NUCLEOTIDE SEQUENCE</scope>
</reference>
<evidence type="ECO:0008006" key="3">
    <source>
        <dbReference type="Google" id="ProtNLM"/>
    </source>
</evidence>
<dbReference type="InterPro" id="IPR046547">
    <property type="entry name" value="DUF6803"/>
</dbReference>
<comment type="caution">
    <text evidence="2">The sequence shown here is derived from an EMBL/GenBank/DDBJ whole genome shotgun (WGS) entry which is preliminary data.</text>
</comment>